<reference evidence="5" key="1">
    <citation type="submission" date="2017-06" db="EMBL/GenBank/DDBJ databases">
        <title>Herbaspirillum phytohormonus sp. nov., isolated from the root nodule of Robinia pseudoacacia in lead-zinc mine.</title>
        <authorList>
            <person name="Fan M."/>
            <person name="Lin Y."/>
        </authorList>
    </citation>
    <scope>NUCLEOTIDE SEQUENCE [LARGE SCALE GENOMIC DNA]</scope>
    <source>
        <strain evidence="5">SC-089</strain>
    </source>
</reference>
<accession>A0A225LXL6</accession>
<dbReference type="EMBL" id="NJIH01000019">
    <property type="protein sequence ID" value="OWT53786.1"/>
    <property type="molecule type" value="Genomic_DNA"/>
</dbReference>
<dbReference type="InterPro" id="IPR017850">
    <property type="entry name" value="Alkaline_phosphatase_core_sf"/>
</dbReference>
<dbReference type="GO" id="GO:0005737">
    <property type="term" value="C:cytoplasm"/>
    <property type="evidence" value="ECO:0007669"/>
    <property type="project" value="TreeGrafter"/>
</dbReference>
<evidence type="ECO:0000256" key="1">
    <source>
        <dbReference type="ARBA" id="ARBA00022723"/>
    </source>
</evidence>
<gene>
    <name evidence="4" type="ORF">CEY11_24030</name>
</gene>
<keyword evidence="1" id="KW-0479">Metal-binding</keyword>
<keyword evidence="5" id="KW-1185">Reference proteome</keyword>
<dbReference type="AlphaFoldDB" id="A0A225LXL6"/>
<evidence type="ECO:0000313" key="4">
    <source>
        <dbReference type="EMBL" id="OWT53786.1"/>
    </source>
</evidence>
<evidence type="ECO:0000313" key="5">
    <source>
        <dbReference type="Proteomes" id="UP000214603"/>
    </source>
</evidence>
<dbReference type="GO" id="GO:0008484">
    <property type="term" value="F:sulfuric ester hydrolase activity"/>
    <property type="evidence" value="ECO:0007669"/>
    <property type="project" value="TreeGrafter"/>
</dbReference>
<dbReference type="GO" id="GO:0046872">
    <property type="term" value="F:metal ion binding"/>
    <property type="evidence" value="ECO:0007669"/>
    <property type="project" value="UniProtKB-KW"/>
</dbReference>
<dbReference type="PANTHER" id="PTHR45953">
    <property type="entry name" value="IDURONATE 2-SULFATASE"/>
    <property type="match status" value="1"/>
</dbReference>
<dbReference type="PANTHER" id="PTHR45953:SF1">
    <property type="entry name" value="IDURONATE 2-SULFATASE"/>
    <property type="match status" value="1"/>
</dbReference>
<dbReference type="Gene3D" id="3.40.720.10">
    <property type="entry name" value="Alkaline Phosphatase, subunit A"/>
    <property type="match status" value="1"/>
</dbReference>
<dbReference type="OrthoDB" id="9766107at2"/>
<comment type="caution">
    <text evidence="4">The sequence shown here is derived from an EMBL/GenBank/DDBJ whole genome shotgun (WGS) entry which is preliminary data.</text>
</comment>
<dbReference type="Proteomes" id="UP000214603">
    <property type="component" value="Unassembled WGS sequence"/>
</dbReference>
<evidence type="ECO:0000259" key="3">
    <source>
        <dbReference type="Pfam" id="PF00884"/>
    </source>
</evidence>
<keyword evidence="2" id="KW-0378">Hydrolase</keyword>
<feature type="domain" description="Sulfatase N-terminal" evidence="3">
    <location>
        <begin position="7"/>
        <end position="396"/>
    </location>
</feature>
<dbReference type="Pfam" id="PF00884">
    <property type="entry name" value="Sulfatase"/>
    <property type="match status" value="1"/>
</dbReference>
<evidence type="ECO:0000256" key="2">
    <source>
        <dbReference type="ARBA" id="ARBA00022801"/>
    </source>
</evidence>
<name>A0A225LXL6_9BURK</name>
<dbReference type="SUPFAM" id="SSF53649">
    <property type="entry name" value="Alkaline phosphatase-like"/>
    <property type="match status" value="1"/>
</dbReference>
<proteinExistence type="predicted"/>
<organism evidence="4 5">
    <name type="scientific">Candidimonas nitroreducens</name>
    <dbReference type="NCBI Taxonomy" id="683354"/>
    <lineage>
        <taxon>Bacteria</taxon>
        <taxon>Pseudomonadati</taxon>
        <taxon>Pseudomonadota</taxon>
        <taxon>Betaproteobacteria</taxon>
        <taxon>Burkholderiales</taxon>
        <taxon>Alcaligenaceae</taxon>
        <taxon>Candidimonas</taxon>
    </lineage>
</organism>
<dbReference type="InterPro" id="IPR000917">
    <property type="entry name" value="Sulfatase_N"/>
</dbReference>
<dbReference type="RefSeq" id="WP_088605966.1">
    <property type="nucleotide sequence ID" value="NZ_NJIH01000019.1"/>
</dbReference>
<protein>
    <submittedName>
        <fullName evidence="4">Sulfatase</fullName>
    </submittedName>
</protein>
<sequence>MHEPAPPNIILITSDQHRGDCFGFEGRRVKTPHLDRLAAEGTRFSACITPNLVCQPARASMLTGLLPLTHGVRDNGIDLPSATGEHGFAGSLSRAGYKTGLIGKAHFSSHQTFAKTGRPECQSSQADFGPGWNGPYMGFEHVELMVEGHNYWLPGHPPQGLHHSRWYYCDGLGEERNRLYSMDLGPATGAPQTFYSGLPPAWHNSTWVGDRSIEYLREHRQEPFFLWASFADPHHPFDCPEPWSRLHAPEDVDLPAHRCTDFDRRPWWHRASMESTPLGSDEVRRLRQGFSRIPTLPDGPLRHVVANYYGMIALIDHQVGRIREALRQYGLQDNTLVVFTSDHGDWLGDHGLMLKGPMPYEGVLRVGLICAGSGVAAGKIVADPVSTLDLAATFTDYGQAAALGPTHGHSLRPMLENAAASRDYAYSEWDVAASRCGVELQLRTARTRDWKLTLELNSGAGELYCLRDDPQEMDNLFDSAGHAAVRKELADMIASRPDDALARPLQPSGIA</sequence>